<gene>
    <name evidence="1" type="ORF">WN51_03315</name>
</gene>
<evidence type="ECO:0000313" key="1">
    <source>
        <dbReference type="EMBL" id="KOX70887.1"/>
    </source>
</evidence>
<reference evidence="1 2" key="1">
    <citation type="submission" date="2015-07" db="EMBL/GenBank/DDBJ databases">
        <title>The genome of Melipona quadrifasciata.</title>
        <authorList>
            <person name="Pan H."/>
            <person name="Kapheim K."/>
        </authorList>
    </citation>
    <scope>NUCLEOTIDE SEQUENCE [LARGE SCALE GENOMIC DNA]</scope>
    <source>
        <strain evidence="1">0111107301</strain>
        <tissue evidence="1">Whole body</tissue>
    </source>
</reference>
<keyword evidence="2" id="KW-1185">Reference proteome</keyword>
<dbReference type="Proteomes" id="UP000053105">
    <property type="component" value="Unassembled WGS sequence"/>
</dbReference>
<proteinExistence type="predicted"/>
<evidence type="ECO:0000313" key="2">
    <source>
        <dbReference type="Proteomes" id="UP000053105"/>
    </source>
</evidence>
<sequence length="87" mass="9631">MIEAEAFFVDRFGLSFLSDSLSLSGEVTKSSRWELGKRLFGGHNLRDFSDESGDWQLLIKVGRDLGGENVAEEIEPSPRKHSAATVC</sequence>
<name>A0A0M8ZTY7_9HYME</name>
<dbReference type="AlphaFoldDB" id="A0A0M8ZTY7"/>
<accession>A0A0M8ZTY7</accession>
<protein>
    <submittedName>
        <fullName evidence="1">Uncharacterized protein</fullName>
    </submittedName>
</protein>
<dbReference type="EMBL" id="KQ435850">
    <property type="protein sequence ID" value="KOX70887.1"/>
    <property type="molecule type" value="Genomic_DNA"/>
</dbReference>
<organism evidence="1 2">
    <name type="scientific">Melipona quadrifasciata</name>
    <dbReference type="NCBI Taxonomy" id="166423"/>
    <lineage>
        <taxon>Eukaryota</taxon>
        <taxon>Metazoa</taxon>
        <taxon>Ecdysozoa</taxon>
        <taxon>Arthropoda</taxon>
        <taxon>Hexapoda</taxon>
        <taxon>Insecta</taxon>
        <taxon>Pterygota</taxon>
        <taxon>Neoptera</taxon>
        <taxon>Endopterygota</taxon>
        <taxon>Hymenoptera</taxon>
        <taxon>Apocrita</taxon>
        <taxon>Aculeata</taxon>
        <taxon>Apoidea</taxon>
        <taxon>Anthophila</taxon>
        <taxon>Apidae</taxon>
        <taxon>Melipona</taxon>
    </lineage>
</organism>